<accession>A0A172TAJ9</accession>
<evidence type="ECO:0000313" key="2">
    <source>
        <dbReference type="EMBL" id="ANE43974.1"/>
    </source>
</evidence>
<organism evidence="2 3">
    <name type="scientific">Deinococcus puniceus</name>
    <dbReference type="NCBI Taxonomy" id="1182568"/>
    <lineage>
        <taxon>Bacteria</taxon>
        <taxon>Thermotogati</taxon>
        <taxon>Deinococcota</taxon>
        <taxon>Deinococci</taxon>
        <taxon>Deinococcales</taxon>
        <taxon>Deinococcaceae</taxon>
        <taxon>Deinococcus</taxon>
    </lineage>
</organism>
<dbReference type="InterPro" id="IPR000182">
    <property type="entry name" value="GNAT_dom"/>
</dbReference>
<sequence>MLTLASITTANLEEYLSVKKMDAAPSDLFRGRFERGEVAAESAKLLSRDGQCIGGYSIANAGQKKIVFVHINDVLSTLEEAEVLTELASGVGDKAAALIIINKSNSAHAFAADSPFISVQSHSFHHLTPLDRPLPQPEAFEPVGIEILSTQEVAEFLIHSDGEFTVEGQLDYYESCSTVGGLLQRVNGVIVALGMVCEPRPGMASIQMIGVHRDYRRQGRGSALQLALMHRAKAFADVYAGATHTDNAAMLRVMQKNGCQISDEQWVYTFR</sequence>
<dbReference type="RefSeq" id="WP_064015046.1">
    <property type="nucleotide sequence ID" value="NZ_CP011387.1"/>
</dbReference>
<evidence type="ECO:0000259" key="1">
    <source>
        <dbReference type="PROSITE" id="PS51186"/>
    </source>
</evidence>
<dbReference type="Pfam" id="PF00583">
    <property type="entry name" value="Acetyltransf_1"/>
    <property type="match status" value="1"/>
</dbReference>
<dbReference type="GO" id="GO:0016747">
    <property type="term" value="F:acyltransferase activity, transferring groups other than amino-acyl groups"/>
    <property type="evidence" value="ECO:0007669"/>
    <property type="project" value="InterPro"/>
</dbReference>
<evidence type="ECO:0000313" key="3">
    <source>
        <dbReference type="Proteomes" id="UP000077363"/>
    </source>
</evidence>
<dbReference type="SUPFAM" id="SSF55729">
    <property type="entry name" value="Acyl-CoA N-acyltransferases (Nat)"/>
    <property type="match status" value="1"/>
</dbReference>
<proteinExistence type="predicted"/>
<dbReference type="OrthoDB" id="63152at2"/>
<dbReference type="InterPro" id="IPR016181">
    <property type="entry name" value="Acyl_CoA_acyltransferase"/>
</dbReference>
<dbReference type="AlphaFoldDB" id="A0A172TAJ9"/>
<dbReference type="CDD" id="cd04301">
    <property type="entry name" value="NAT_SF"/>
    <property type="match status" value="1"/>
</dbReference>
<dbReference type="PROSITE" id="PS51186">
    <property type="entry name" value="GNAT"/>
    <property type="match status" value="1"/>
</dbReference>
<dbReference type="EMBL" id="CP011387">
    <property type="protein sequence ID" value="ANE43974.1"/>
    <property type="molecule type" value="Genomic_DNA"/>
</dbReference>
<protein>
    <recommendedName>
        <fullName evidence="1">N-acetyltransferase domain-containing protein</fullName>
    </recommendedName>
</protein>
<dbReference type="PATRIC" id="fig|1182568.3.peg.1980"/>
<dbReference type="Gene3D" id="3.40.630.30">
    <property type="match status" value="1"/>
</dbReference>
<name>A0A172TAJ9_9DEIO</name>
<reference evidence="2 3" key="1">
    <citation type="submission" date="2015-01" db="EMBL/GenBank/DDBJ databases">
        <title>Deinococcus puniceus/DY1/ whole genome sequencing.</title>
        <authorList>
            <person name="Kim M.K."/>
            <person name="Srinivasan S."/>
            <person name="Lee J.-J."/>
        </authorList>
    </citation>
    <scope>NUCLEOTIDE SEQUENCE [LARGE SCALE GENOMIC DNA]</scope>
    <source>
        <strain evidence="2 3">DY1</strain>
    </source>
</reference>
<dbReference type="KEGG" id="dpu:SU48_09505"/>
<gene>
    <name evidence="2" type="ORF">SU48_09505</name>
</gene>
<feature type="domain" description="N-acetyltransferase" evidence="1">
    <location>
        <begin position="145"/>
        <end position="271"/>
    </location>
</feature>
<dbReference type="Proteomes" id="UP000077363">
    <property type="component" value="Chromosome"/>
</dbReference>
<keyword evidence="3" id="KW-1185">Reference proteome</keyword>